<dbReference type="GO" id="GO:0005739">
    <property type="term" value="C:mitochondrion"/>
    <property type="evidence" value="ECO:0007669"/>
    <property type="project" value="UniProtKB-SubCell"/>
</dbReference>
<sequence>MRAGQIRKQTIDEIKERGDQLDGRITGAARIARSIVEGQLDCPHSEQHKQRCNESRAIEPHVPPSLKSDTLFEYQQTPDSALRNPMVQSISHVNIKSATVSRQFISAVLKSQVTVRDALNAALDEEMERDDRVYILGEEVAMYDGAYKVSKGLWKKYGDKRVIDTPITEMGFAGIAVGSAMAGLRPVCEFMTFNFAMQAIDQIINSAAKTFYMSAGKVNVPIVFRGPNGAASGVAAQHSQCFGAWYAHCPGLKVISPYSSEDHKGLLKAAIRDPDPVVFLENEILYGAQYPMSDEALSKDFIIPIGKAKVERPGNHLTVVAHSRAVELSLEAAKELSRVGIDIEVINLRTLRPLDEQTITESVVKTKHLVTVEQGWPNSGIGSEICARIVESEAFYHLDAPPVRVTGVDVPMPYTKSLEIIALPQVSDIVSAVKKVLGVKS</sequence>
<dbReference type="FunFam" id="3.40.50.920:FF:000001">
    <property type="entry name" value="Pyruvate dehydrogenase E1 beta subunit"/>
    <property type="match status" value="1"/>
</dbReference>
<evidence type="ECO:0000256" key="2">
    <source>
        <dbReference type="ARBA" id="ARBA00004173"/>
    </source>
</evidence>
<dbReference type="SMART" id="SM00861">
    <property type="entry name" value="Transket_pyr"/>
    <property type="match status" value="1"/>
</dbReference>
<accession>A0A7R9JT91</accession>
<dbReference type="Pfam" id="PF02779">
    <property type="entry name" value="Transket_pyr"/>
    <property type="match status" value="1"/>
</dbReference>
<comment type="function">
    <text evidence="11">The pyruvate dehydrogenase complex catalyzes the overall conversion of pyruvate to acetyl-CoA and CO2.</text>
</comment>
<name>A0A7R9JT91_TIMGE</name>
<comment type="cofactor">
    <cofactor evidence="1 11">
        <name>thiamine diphosphate</name>
        <dbReference type="ChEBI" id="CHEBI:58937"/>
    </cofactor>
</comment>
<keyword evidence="5" id="KW-0630">Potassium</keyword>
<dbReference type="SUPFAM" id="SSF52518">
    <property type="entry name" value="Thiamin diphosphate-binding fold (THDP-binding)"/>
    <property type="match status" value="1"/>
</dbReference>
<dbReference type="NCBIfam" id="NF006667">
    <property type="entry name" value="PRK09212.1"/>
    <property type="match status" value="1"/>
</dbReference>
<keyword evidence="9 11" id="KW-0670">Pyruvate</keyword>
<reference evidence="13" key="1">
    <citation type="submission" date="2020-11" db="EMBL/GenBank/DDBJ databases">
        <authorList>
            <person name="Tran Van P."/>
        </authorList>
    </citation>
    <scope>NUCLEOTIDE SEQUENCE</scope>
</reference>
<evidence type="ECO:0000256" key="10">
    <source>
        <dbReference type="ARBA" id="ARBA00051231"/>
    </source>
</evidence>
<keyword evidence="8" id="KW-0496">Mitochondrion</keyword>
<dbReference type="GO" id="GO:0006086">
    <property type="term" value="P:pyruvate decarboxylation to acetyl-CoA"/>
    <property type="evidence" value="ECO:0007669"/>
    <property type="project" value="InterPro"/>
</dbReference>
<evidence type="ECO:0000256" key="5">
    <source>
        <dbReference type="ARBA" id="ARBA00022958"/>
    </source>
</evidence>
<organism evidence="13">
    <name type="scientific">Timema genevievae</name>
    <name type="common">Walking stick</name>
    <dbReference type="NCBI Taxonomy" id="629358"/>
    <lineage>
        <taxon>Eukaryota</taxon>
        <taxon>Metazoa</taxon>
        <taxon>Ecdysozoa</taxon>
        <taxon>Arthropoda</taxon>
        <taxon>Hexapoda</taxon>
        <taxon>Insecta</taxon>
        <taxon>Pterygota</taxon>
        <taxon>Neoptera</taxon>
        <taxon>Polyneoptera</taxon>
        <taxon>Phasmatodea</taxon>
        <taxon>Timematodea</taxon>
        <taxon>Timematoidea</taxon>
        <taxon>Timematidae</taxon>
        <taxon>Timema</taxon>
    </lineage>
</organism>
<dbReference type="GO" id="GO:0046872">
    <property type="term" value="F:metal ion binding"/>
    <property type="evidence" value="ECO:0007669"/>
    <property type="project" value="UniProtKB-KW"/>
</dbReference>
<evidence type="ECO:0000313" key="13">
    <source>
        <dbReference type="EMBL" id="CAD7589051.1"/>
    </source>
</evidence>
<dbReference type="NCBIfam" id="NF008854">
    <property type="entry name" value="PRK11892.1"/>
    <property type="match status" value="1"/>
</dbReference>
<dbReference type="SUPFAM" id="SSF52922">
    <property type="entry name" value="TK C-terminal domain-like"/>
    <property type="match status" value="1"/>
</dbReference>
<dbReference type="GO" id="GO:0004739">
    <property type="term" value="F:pyruvate dehydrogenase (acetyl-transferring) activity"/>
    <property type="evidence" value="ECO:0007669"/>
    <property type="project" value="UniProtKB-UniRule"/>
</dbReference>
<feature type="domain" description="Transketolase-like pyrimidine-binding" evidence="12">
    <location>
        <begin position="113"/>
        <end position="288"/>
    </location>
</feature>
<keyword evidence="7 11" id="KW-0786">Thiamine pyrophosphate</keyword>
<dbReference type="FunFam" id="3.40.50.970:FF:000006">
    <property type="entry name" value="Pyruvate dehydrogenase E1 component subunit beta"/>
    <property type="match status" value="1"/>
</dbReference>
<dbReference type="Gene3D" id="3.40.50.970">
    <property type="match status" value="1"/>
</dbReference>
<keyword evidence="6 11" id="KW-0560">Oxidoreductase</keyword>
<comment type="catalytic activity">
    <reaction evidence="10 11">
        <text>N(6)-[(R)-lipoyl]-L-lysyl-[protein] + pyruvate + H(+) = N(6)-[(R)-S(8)-acetyldihydrolipoyl]-L-lysyl-[protein] + CO2</text>
        <dbReference type="Rhea" id="RHEA:19189"/>
        <dbReference type="Rhea" id="RHEA-COMP:10474"/>
        <dbReference type="Rhea" id="RHEA-COMP:10478"/>
        <dbReference type="ChEBI" id="CHEBI:15361"/>
        <dbReference type="ChEBI" id="CHEBI:15378"/>
        <dbReference type="ChEBI" id="CHEBI:16526"/>
        <dbReference type="ChEBI" id="CHEBI:83099"/>
        <dbReference type="ChEBI" id="CHEBI:83111"/>
        <dbReference type="EC" id="1.2.4.1"/>
    </reaction>
</comment>
<evidence type="ECO:0000259" key="12">
    <source>
        <dbReference type="SMART" id="SM00861"/>
    </source>
</evidence>
<dbReference type="AlphaFoldDB" id="A0A7R9JT91"/>
<proteinExistence type="predicted"/>
<keyword evidence="4" id="KW-0809">Transit peptide</keyword>
<evidence type="ECO:0000256" key="1">
    <source>
        <dbReference type="ARBA" id="ARBA00001964"/>
    </source>
</evidence>
<evidence type="ECO:0000256" key="3">
    <source>
        <dbReference type="ARBA" id="ARBA00022723"/>
    </source>
</evidence>
<comment type="subcellular location">
    <subcellularLocation>
        <location evidence="2">Mitochondrion</location>
    </subcellularLocation>
</comment>
<dbReference type="PANTHER" id="PTHR11624">
    <property type="entry name" value="DEHYDROGENASE RELATED"/>
    <property type="match status" value="1"/>
</dbReference>
<dbReference type="EC" id="1.2.4.1" evidence="11"/>
<evidence type="ECO:0000256" key="9">
    <source>
        <dbReference type="ARBA" id="ARBA00023317"/>
    </source>
</evidence>
<protein>
    <recommendedName>
        <fullName evidence="11">Pyruvate dehydrogenase E1 component subunit beta</fullName>
        <ecNumber evidence="11">1.2.4.1</ecNumber>
    </recommendedName>
</protein>
<dbReference type="InterPro" id="IPR027110">
    <property type="entry name" value="PDHB_mito-type"/>
</dbReference>
<keyword evidence="3" id="KW-0479">Metal-binding</keyword>
<evidence type="ECO:0000256" key="4">
    <source>
        <dbReference type="ARBA" id="ARBA00022946"/>
    </source>
</evidence>
<dbReference type="InterPro" id="IPR009014">
    <property type="entry name" value="Transketo_C/PFOR_II"/>
</dbReference>
<dbReference type="CDD" id="cd07036">
    <property type="entry name" value="TPP_PYR_E1-PDHc-beta_like"/>
    <property type="match status" value="1"/>
</dbReference>
<dbReference type="EMBL" id="OE839947">
    <property type="protein sequence ID" value="CAD7589051.1"/>
    <property type="molecule type" value="Genomic_DNA"/>
</dbReference>
<dbReference type="PANTHER" id="PTHR11624:SF96">
    <property type="entry name" value="PYRUVATE DEHYDROGENASE E1 COMPONENT SUBUNIT BETA, MITOCHONDRIAL"/>
    <property type="match status" value="1"/>
</dbReference>
<dbReference type="Gene3D" id="3.40.50.920">
    <property type="match status" value="1"/>
</dbReference>
<dbReference type="InterPro" id="IPR005475">
    <property type="entry name" value="Transketolase-like_Pyr-bd"/>
</dbReference>
<gene>
    <name evidence="13" type="ORF">TGEB3V08_LOCUS3053</name>
</gene>
<dbReference type="InterPro" id="IPR033248">
    <property type="entry name" value="Transketolase_C"/>
</dbReference>
<evidence type="ECO:0000256" key="7">
    <source>
        <dbReference type="ARBA" id="ARBA00023052"/>
    </source>
</evidence>
<evidence type="ECO:0000256" key="8">
    <source>
        <dbReference type="ARBA" id="ARBA00023128"/>
    </source>
</evidence>
<dbReference type="InterPro" id="IPR029061">
    <property type="entry name" value="THDP-binding"/>
</dbReference>
<evidence type="ECO:0000256" key="6">
    <source>
        <dbReference type="ARBA" id="ARBA00023002"/>
    </source>
</evidence>
<evidence type="ECO:0000256" key="11">
    <source>
        <dbReference type="RuleBase" id="RU364074"/>
    </source>
</evidence>
<dbReference type="Pfam" id="PF02780">
    <property type="entry name" value="Transketolase_C"/>
    <property type="match status" value="1"/>
</dbReference>